<name>A0A4Q1KLV6_9SPHN</name>
<evidence type="ECO:0000313" key="2">
    <source>
        <dbReference type="EMBL" id="RXR30400.1"/>
    </source>
</evidence>
<accession>A0A4Q1KLV6</accession>
<reference evidence="3" key="1">
    <citation type="submission" date="2019-01" db="EMBL/GenBank/DDBJ databases">
        <title>Cytophagaceae bacterium strain CAR-16.</title>
        <authorList>
            <person name="Chen W.-M."/>
        </authorList>
    </citation>
    <scope>NUCLEOTIDE SEQUENCE [LARGE SCALE GENOMIC DNA]</scope>
    <source>
        <strain evidence="3">CHR27</strain>
    </source>
</reference>
<evidence type="ECO:0000256" key="1">
    <source>
        <dbReference type="ARBA" id="ARBA00007274"/>
    </source>
</evidence>
<evidence type="ECO:0008006" key="4">
    <source>
        <dbReference type="Google" id="ProtNLM"/>
    </source>
</evidence>
<protein>
    <recommendedName>
        <fullName evidence="4">UDP-3-O-(3-hydroxymyristoyl)glucosamine N-acyltransferase</fullName>
    </recommendedName>
</protein>
<dbReference type="SUPFAM" id="SSF51161">
    <property type="entry name" value="Trimeric LpxA-like enzymes"/>
    <property type="match status" value="1"/>
</dbReference>
<comment type="similarity">
    <text evidence="1">Belongs to the transferase hexapeptide repeat family.</text>
</comment>
<dbReference type="EMBL" id="SBKP01000002">
    <property type="protein sequence ID" value="RXR30400.1"/>
    <property type="molecule type" value="Genomic_DNA"/>
</dbReference>
<proteinExistence type="inferred from homology"/>
<dbReference type="InterPro" id="IPR011004">
    <property type="entry name" value="Trimer_LpxA-like_sf"/>
</dbReference>
<dbReference type="Pfam" id="PF00132">
    <property type="entry name" value="Hexapep"/>
    <property type="match status" value="1"/>
</dbReference>
<dbReference type="AlphaFoldDB" id="A0A4Q1KLV6"/>
<gene>
    <name evidence="2" type="ORF">EQG66_03535</name>
</gene>
<organism evidence="2 3">
    <name type="scientific">Sphingobium fluviale</name>
    <dbReference type="NCBI Taxonomy" id="2506423"/>
    <lineage>
        <taxon>Bacteria</taxon>
        <taxon>Pseudomonadati</taxon>
        <taxon>Pseudomonadota</taxon>
        <taxon>Alphaproteobacteria</taxon>
        <taxon>Sphingomonadales</taxon>
        <taxon>Sphingomonadaceae</taxon>
        <taxon>Sphingobium</taxon>
    </lineage>
</organism>
<sequence length="320" mass="34289">MGPANGRQVCQPARVMRNRMTERDSMLLSQVMADLPVEIIRDVSVRRFGPLSIASEGLIQYYSDPRFARQLEALCGVRAIIASPDLGPMVPDDFGLAVCDSPKEMFLKAYLRYGAALEVPEPFPNRIDASARIHPRAAIAEHSVCIGANVSISANAVIHERVTIEDDASIGANSVLGGDGFEVGIVDGRQIVVPHYGSVLIRRGAVIMTNCSIDWGLFGGCTEIGEGSVVDNLVHIAHNVRVGRNCQIIACAMIGGSTVIEDRARVGPNATVSNALRIGCDARVTLGAVVTRDVEPGGHVTGNFALPHSQFIENMRKARP</sequence>
<dbReference type="PANTHER" id="PTHR43300">
    <property type="entry name" value="ACETYLTRANSFERASE"/>
    <property type="match status" value="1"/>
</dbReference>
<dbReference type="Gene3D" id="2.160.10.10">
    <property type="entry name" value="Hexapeptide repeat proteins"/>
    <property type="match status" value="1"/>
</dbReference>
<keyword evidence="3" id="KW-1185">Reference proteome</keyword>
<dbReference type="PANTHER" id="PTHR43300:SF10">
    <property type="entry name" value="2,3,4,5-TETRAHYDROPYRIDINE-2,6-DICARBOXYLATE N-ACETYLTRANSFERASE"/>
    <property type="match status" value="1"/>
</dbReference>
<dbReference type="InterPro" id="IPR001451">
    <property type="entry name" value="Hexapep"/>
</dbReference>
<comment type="caution">
    <text evidence="2">The sequence shown here is derived from an EMBL/GenBank/DDBJ whole genome shotgun (WGS) entry which is preliminary data.</text>
</comment>
<dbReference type="InterPro" id="IPR050179">
    <property type="entry name" value="Trans_hexapeptide_repeat"/>
</dbReference>
<dbReference type="Proteomes" id="UP000290958">
    <property type="component" value="Unassembled WGS sequence"/>
</dbReference>
<dbReference type="Gene3D" id="3.40.1390.10">
    <property type="entry name" value="MurE/MurF, N-terminal domain"/>
    <property type="match status" value="1"/>
</dbReference>
<evidence type="ECO:0000313" key="3">
    <source>
        <dbReference type="Proteomes" id="UP000290958"/>
    </source>
</evidence>
<dbReference type="OrthoDB" id="9815592at2"/>